<feature type="region of interest" description="Aspartate" evidence="8">
    <location>
        <begin position="190"/>
        <end position="193"/>
    </location>
</feature>
<proteinExistence type="inferred from homology"/>
<dbReference type="GO" id="GO:0003676">
    <property type="term" value="F:nucleic acid binding"/>
    <property type="evidence" value="ECO:0007669"/>
    <property type="project" value="InterPro"/>
</dbReference>
<dbReference type="PROSITE" id="PS50862">
    <property type="entry name" value="AA_TRNA_LIGASE_II"/>
    <property type="match status" value="1"/>
</dbReference>
<evidence type="ECO:0000313" key="11">
    <source>
        <dbReference type="Proteomes" id="UP000256585"/>
    </source>
</evidence>
<feature type="binding site" evidence="8">
    <location>
        <position position="460"/>
    </location>
    <ligand>
        <name>L-aspartate</name>
        <dbReference type="ChEBI" id="CHEBI:29991"/>
    </ligand>
</feature>
<gene>
    <name evidence="8 10" type="primary">aspS</name>
    <name evidence="10" type="ORF">DMC14_001750</name>
</gene>
<dbReference type="CDD" id="cd00777">
    <property type="entry name" value="AspRS_core"/>
    <property type="match status" value="1"/>
</dbReference>
<dbReference type="PANTHER" id="PTHR22594">
    <property type="entry name" value="ASPARTYL/LYSYL-TRNA SYNTHETASE"/>
    <property type="match status" value="1"/>
</dbReference>
<dbReference type="EC" id="6.1.1.12" evidence="8"/>
<evidence type="ECO:0000259" key="9">
    <source>
        <dbReference type="PROSITE" id="PS50862"/>
    </source>
</evidence>
<keyword evidence="5 8" id="KW-0067">ATP-binding</keyword>
<feature type="binding site" evidence="8">
    <location>
        <position position="212"/>
    </location>
    <ligand>
        <name>L-aspartate</name>
        <dbReference type="ChEBI" id="CHEBI:29991"/>
    </ligand>
</feature>
<dbReference type="HAMAP" id="MF_00044">
    <property type="entry name" value="Asp_tRNA_synth_type1"/>
    <property type="match status" value="1"/>
</dbReference>
<keyword evidence="8" id="KW-0963">Cytoplasm</keyword>
<feature type="binding site" evidence="8">
    <location>
        <begin position="212"/>
        <end position="214"/>
    </location>
    <ligand>
        <name>ATP</name>
        <dbReference type="ChEBI" id="CHEBI:30616"/>
    </ligand>
</feature>
<comment type="caution">
    <text evidence="8">Lacks conserved residue(s) required for the propagation of feature annotation.</text>
</comment>
<dbReference type="EMBL" id="CP033058">
    <property type="protein sequence ID" value="AZZ65508.1"/>
    <property type="molecule type" value="Genomic_DNA"/>
</dbReference>
<dbReference type="GO" id="GO:0006422">
    <property type="term" value="P:aspartyl-tRNA aminoacylation"/>
    <property type="evidence" value="ECO:0007669"/>
    <property type="project" value="UniProtKB-UniRule"/>
</dbReference>
<dbReference type="SUPFAM" id="SSF50249">
    <property type="entry name" value="Nucleic acid-binding proteins"/>
    <property type="match status" value="1"/>
</dbReference>
<keyword evidence="7 8" id="KW-0030">Aminoacyl-tRNA synthetase</keyword>
<evidence type="ECO:0000256" key="3">
    <source>
        <dbReference type="ARBA" id="ARBA00022598"/>
    </source>
</evidence>
<dbReference type="Gene3D" id="3.30.930.10">
    <property type="entry name" value="Bira Bifunctional Protein, Domain 2"/>
    <property type="match status" value="1"/>
</dbReference>
<keyword evidence="4 8" id="KW-0547">Nucleotide-binding</keyword>
<feature type="domain" description="Aminoacyl-transfer RNA synthetases class-II family profile" evidence="9">
    <location>
        <begin position="134"/>
        <end position="526"/>
    </location>
</feature>
<evidence type="ECO:0000256" key="4">
    <source>
        <dbReference type="ARBA" id="ARBA00022741"/>
    </source>
</evidence>
<evidence type="ECO:0000256" key="2">
    <source>
        <dbReference type="ARBA" id="ARBA00011738"/>
    </source>
</evidence>
<dbReference type="SUPFAM" id="SSF55681">
    <property type="entry name" value="Class II aaRS and biotin synthetases"/>
    <property type="match status" value="1"/>
</dbReference>
<dbReference type="RefSeq" id="WP_116171662.1">
    <property type="nucleotide sequence ID" value="NZ_CP033058.2"/>
</dbReference>
<dbReference type="InterPro" id="IPR006195">
    <property type="entry name" value="aa-tRNA-synth_II"/>
</dbReference>
<dbReference type="InterPro" id="IPR004364">
    <property type="entry name" value="Aa-tRNA-synt_II"/>
</dbReference>
<comment type="similarity">
    <text evidence="1 8">Belongs to the class-II aminoacyl-tRNA synthetase family. Type 1 subfamily.</text>
</comment>
<keyword evidence="6 8" id="KW-0648">Protein biosynthesis</keyword>
<evidence type="ECO:0000256" key="6">
    <source>
        <dbReference type="ARBA" id="ARBA00022917"/>
    </source>
</evidence>
<evidence type="ECO:0000256" key="7">
    <source>
        <dbReference type="ARBA" id="ARBA00023146"/>
    </source>
</evidence>
<feature type="binding site" evidence="8">
    <location>
        <position position="453"/>
    </location>
    <ligand>
        <name>ATP</name>
        <dbReference type="ChEBI" id="CHEBI:30616"/>
    </ligand>
</feature>
<dbReference type="GO" id="GO:0005524">
    <property type="term" value="F:ATP binding"/>
    <property type="evidence" value="ECO:0007669"/>
    <property type="project" value="UniProtKB-UniRule"/>
</dbReference>
<feature type="binding site" evidence="8">
    <location>
        <position position="418"/>
    </location>
    <ligand>
        <name>L-aspartate</name>
        <dbReference type="ChEBI" id="CHEBI:29991"/>
    </ligand>
</feature>
<accession>A0A3Q9VA93</accession>
<dbReference type="PRINTS" id="PR01042">
    <property type="entry name" value="TRNASYNTHASP"/>
</dbReference>
<dbReference type="Gene3D" id="3.30.1360.30">
    <property type="entry name" value="GAD-like domain"/>
    <property type="match status" value="1"/>
</dbReference>
<dbReference type="Pfam" id="PF01336">
    <property type="entry name" value="tRNA_anti-codon"/>
    <property type="match status" value="1"/>
</dbReference>
<feature type="binding site" evidence="8">
    <location>
        <position position="167"/>
    </location>
    <ligand>
        <name>L-aspartate</name>
        <dbReference type="ChEBI" id="CHEBI:29991"/>
    </ligand>
</feature>
<dbReference type="InterPro" id="IPR004115">
    <property type="entry name" value="GAD-like_sf"/>
</dbReference>
<dbReference type="InterPro" id="IPR047089">
    <property type="entry name" value="Asp-tRNA-ligase_1_N"/>
</dbReference>
<dbReference type="GO" id="GO:0004815">
    <property type="term" value="F:aspartate-tRNA ligase activity"/>
    <property type="evidence" value="ECO:0007669"/>
    <property type="project" value="UniProtKB-UniRule"/>
</dbReference>
<evidence type="ECO:0000256" key="8">
    <source>
        <dbReference type="HAMAP-Rule" id="MF_00044"/>
    </source>
</evidence>
<dbReference type="KEGG" id="mphc:DMC14_001750"/>
<comment type="subcellular location">
    <subcellularLocation>
        <location evidence="8">Cytoplasm</location>
    </subcellularLocation>
</comment>
<dbReference type="InterPro" id="IPR004365">
    <property type="entry name" value="NA-bd_OB_tRNA"/>
</dbReference>
<evidence type="ECO:0000256" key="1">
    <source>
        <dbReference type="ARBA" id="ARBA00006303"/>
    </source>
</evidence>
<reference evidence="10" key="1">
    <citation type="submission" date="2019-03" db="EMBL/GenBank/DDBJ databases">
        <title>Draft Sequence and Annotation of the Mycoplasma phocicerebrale Strain 1049T Genome.</title>
        <authorList>
            <person name="Frasca S.Jr."/>
            <person name="Kutish G.F."/>
            <person name="Castellanos Gell J."/>
            <person name="Michaels D.L."/>
            <person name="Brown D.R."/>
        </authorList>
    </citation>
    <scope>NUCLEOTIDE SEQUENCE</scope>
    <source>
        <strain evidence="10">1049</strain>
    </source>
</reference>
<dbReference type="InterPro" id="IPR012340">
    <property type="entry name" value="NA-bd_OB-fold"/>
</dbReference>
<feature type="binding site" evidence="8">
    <location>
        <position position="221"/>
    </location>
    <ligand>
        <name>ATP</name>
        <dbReference type="ChEBI" id="CHEBI:30616"/>
    </ligand>
</feature>
<dbReference type="InterPro" id="IPR002312">
    <property type="entry name" value="Asp/Asn-tRNA-synth_IIb"/>
</dbReference>
<dbReference type="InterPro" id="IPR047090">
    <property type="entry name" value="AspRS_core"/>
</dbReference>
<dbReference type="PANTHER" id="PTHR22594:SF5">
    <property type="entry name" value="ASPARTATE--TRNA LIGASE, MITOCHONDRIAL"/>
    <property type="match status" value="1"/>
</dbReference>
<sequence>MKKSYCSKLNKNNLGEAVELYGWIANKRKFKGQMFIDLRDSSGIVQLIFQNISDPLLTKESCIKAIGKVQKRLEANKDLASGEIEVLVEKYEILNSAKQIPFDIDDNRDNSANEDLRLEYRFLDVRNEKVLNNLKMRHKLSLLIRNFFDKKGFIEVETPILGKSTPEGARDYLVPTRRKGKFFALPQSPQLFKQLLMAGGIEKYFQLARVFRDEDLRKDRQPEFTQLDIEMSFAQQQDIFNLCEEMWVEVLNKMGFSIKPNFPKMDFDYSMQHYGNDKPDTRYEYLIQDFSKELSTKFNKKYIKVIIFDRNVESHSKDINEIFKKNNGDFFEILDLNSPKCYSSEYLSKNNNCKFKESYALVSASDDEEDALKSLGAIRTLLNEIYQLADPNKLKFLWIVNWPMFEYDKETKTYVPAHHPFTQFDENTTKYLETKEFSKVRAKSYDLVLNGFELGSGSIRIYDLKTQRMMFDILNISQKEQNSRFGFFLKAFEYGLPPHCGIAFGIERILMILTKSSSIRDVIAFPKNAKGVDLLTSAPSEVSKEQLFEYGIEIKK</sequence>
<organism evidence="10 11">
    <name type="scientific">Metamycoplasma phocicerebrale</name>
    <dbReference type="NCBI Taxonomy" id="142649"/>
    <lineage>
        <taxon>Bacteria</taxon>
        <taxon>Bacillati</taxon>
        <taxon>Mycoplasmatota</taxon>
        <taxon>Mycoplasmoidales</taxon>
        <taxon>Metamycoplasmataceae</taxon>
        <taxon>Metamycoplasma</taxon>
    </lineage>
</organism>
<comment type="function">
    <text evidence="8">Catalyzes the attachment of L-aspartate to tRNA(Asp) in a two-step reaction: L-aspartate is first activated by ATP to form Asp-AMP and then transferred to the acceptor end of tRNA(Asp).</text>
</comment>
<dbReference type="GO" id="GO:0005737">
    <property type="term" value="C:cytoplasm"/>
    <property type="evidence" value="ECO:0007669"/>
    <property type="project" value="UniProtKB-SubCell"/>
</dbReference>
<feature type="binding site" evidence="8">
    <location>
        <begin position="505"/>
        <end position="508"/>
    </location>
    <ligand>
        <name>ATP</name>
        <dbReference type="ChEBI" id="CHEBI:30616"/>
    </ligand>
</feature>
<dbReference type="InterPro" id="IPR004524">
    <property type="entry name" value="Asp-tRNA-ligase_1"/>
</dbReference>
<protein>
    <recommendedName>
        <fullName evidence="8">Aspartate--tRNA ligase</fullName>
        <ecNumber evidence="8">6.1.1.12</ecNumber>
    </recommendedName>
    <alternativeName>
        <fullName evidence="8">Aspartyl-tRNA synthetase</fullName>
        <shortName evidence="8">AspRS</shortName>
    </alternativeName>
</protein>
<dbReference type="AlphaFoldDB" id="A0A3Q9VA93"/>
<keyword evidence="11" id="KW-1185">Reference proteome</keyword>
<comment type="catalytic activity">
    <reaction evidence="8">
        <text>tRNA(Asp) + L-aspartate + ATP = L-aspartyl-tRNA(Asp) + AMP + diphosphate</text>
        <dbReference type="Rhea" id="RHEA:19649"/>
        <dbReference type="Rhea" id="RHEA-COMP:9660"/>
        <dbReference type="Rhea" id="RHEA-COMP:9678"/>
        <dbReference type="ChEBI" id="CHEBI:29991"/>
        <dbReference type="ChEBI" id="CHEBI:30616"/>
        <dbReference type="ChEBI" id="CHEBI:33019"/>
        <dbReference type="ChEBI" id="CHEBI:78442"/>
        <dbReference type="ChEBI" id="CHEBI:78516"/>
        <dbReference type="ChEBI" id="CHEBI:456215"/>
        <dbReference type="EC" id="6.1.1.12"/>
    </reaction>
</comment>
<comment type="subunit">
    <text evidence="2 8">Homodimer.</text>
</comment>
<dbReference type="Proteomes" id="UP000256585">
    <property type="component" value="Chromosome"/>
</dbReference>
<evidence type="ECO:0000256" key="5">
    <source>
        <dbReference type="ARBA" id="ARBA00022840"/>
    </source>
</evidence>
<dbReference type="Pfam" id="PF00152">
    <property type="entry name" value="tRNA-synt_2"/>
    <property type="match status" value="1"/>
</dbReference>
<dbReference type="Gene3D" id="2.40.50.140">
    <property type="entry name" value="Nucleic acid-binding proteins"/>
    <property type="match status" value="1"/>
</dbReference>
<dbReference type="OrthoDB" id="9802326at2"/>
<dbReference type="InterPro" id="IPR045864">
    <property type="entry name" value="aa-tRNA-synth_II/BPL/LPL"/>
</dbReference>
<dbReference type="NCBIfam" id="TIGR00459">
    <property type="entry name" value="aspS_bact"/>
    <property type="match status" value="1"/>
</dbReference>
<name>A0A3Q9VA93_9BACT</name>
<evidence type="ECO:0000313" key="10">
    <source>
        <dbReference type="EMBL" id="AZZ65508.1"/>
    </source>
</evidence>
<keyword evidence="3 8" id="KW-0436">Ligase</keyword>
<dbReference type="NCBIfam" id="NF001750">
    <property type="entry name" value="PRK00476.1"/>
    <property type="match status" value="1"/>
</dbReference>
<dbReference type="CDD" id="cd04317">
    <property type="entry name" value="EcAspRS_like_N"/>
    <property type="match status" value="1"/>
</dbReference>